<gene>
    <name evidence="1" type="ORF">ARMGADRAFT_1091565</name>
</gene>
<evidence type="ECO:0000313" key="1">
    <source>
        <dbReference type="EMBL" id="PBK81136.1"/>
    </source>
</evidence>
<accession>A0A2H3D0U5</accession>
<reference evidence="2" key="1">
    <citation type="journal article" date="2017" name="Nat. Ecol. Evol.">
        <title>Genome expansion and lineage-specific genetic innovations in the forest pathogenic fungi Armillaria.</title>
        <authorList>
            <person name="Sipos G."/>
            <person name="Prasanna A.N."/>
            <person name="Walter M.C."/>
            <person name="O'Connor E."/>
            <person name="Balint B."/>
            <person name="Krizsan K."/>
            <person name="Kiss B."/>
            <person name="Hess J."/>
            <person name="Varga T."/>
            <person name="Slot J."/>
            <person name="Riley R."/>
            <person name="Boka B."/>
            <person name="Rigling D."/>
            <person name="Barry K."/>
            <person name="Lee J."/>
            <person name="Mihaltcheva S."/>
            <person name="LaButti K."/>
            <person name="Lipzen A."/>
            <person name="Waldron R."/>
            <person name="Moloney N.M."/>
            <person name="Sperisen C."/>
            <person name="Kredics L."/>
            <person name="Vagvoelgyi C."/>
            <person name="Patrignani A."/>
            <person name="Fitzpatrick D."/>
            <person name="Nagy I."/>
            <person name="Doyle S."/>
            <person name="Anderson J.B."/>
            <person name="Grigoriev I.V."/>
            <person name="Gueldener U."/>
            <person name="Muensterkoetter M."/>
            <person name="Nagy L.G."/>
        </authorList>
    </citation>
    <scope>NUCLEOTIDE SEQUENCE [LARGE SCALE GENOMIC DNA]</scope>
    <source>
        <strain evidence="2">Ar21-2</strain>
    </source>
</reference>
<dbReference type="AlphaFoldDB" id="A0A2H3D0U5"/>
<proteinExistence type="predicted"/>
<sequence length="311" mass="35412">MDKKNHTAMWTLINGYEWPIPILKDVNLNLIHIKMLNLGLEYTYHAWTLQEVGFKRVIAGDTLDGPLHGECNGGKYETELLTRFHKQLQSMHDMAFDVCEVLDEMQKWVSMNPMDKIAGLAFLVKCDTIPPYHESESLKHAWAALVNVMDKRWWVRFFLCAEPGNTGKKWQISWDQVMMKPLPAFSKYCLNVHWDETEDEDWCNAEGVEGLVLGLAVVEEGDQHGVLIVKDKGGIEHRFEITATHMSPIPEDTYMMIDTNGSESSPHCGWVVGRSLSGGKFEKVSMLIISGAEQSKLRGLGITEERQYILI</sequence>
<dbReference type="OrthoDB" id="3017524at2759"/>
<dbReference type="InParanoid" id="A0A2H3D0U5"/>
<dbReference type="Proteomes" id="UP000217790">
    <property type="component" value="Unassembled WGS sequence"/>
</dbReference>
<dbReference type="EMBL" id="KZ293734">
    <property type="protein sequence ID" value="PBK81136.1"/>
    <property type="molecule type" value="Genomic_DNA"/>
</dbReference>
<name>A0A2H3D0U5_ARMGA</name>
<protein>
    <recommendedName>
        <fullName evidence="3">Heterokaryon incompatibility domain-containing protein</fullName>
    </recommendedName>
</protein>
<evidence type="ECO:0000313" key="2">
    <source>
        <dbReference type="Proteomes" id="UP000217790"/>
    </source>
</evidence>
<organism evidence="1 2">
    <name type="scientific">Armillaria gallica</name>
    <name type="common">Bulbous honey fungus</name>
    <name type="synonym">Armillaria bulbosa</name>
    <dbReference type="NCBI Taxonomy" id="47427"/>
    <lineage>
        <taxon>Eukaryota</taxon>
        <taxon>Fungi</taxon>
        <taxon>Dikarya</taxon>
        <taxon>Basidiomycota</taxon>
        <taxon>Agaricomycotina</taxon>
        <taxon>Agaricomycetes</taxon>
        <taxon>Agaricomycetidae</taxon>
        <taxon>Agaricales</taxon>
        <taxon>Marasmiineae</taxon>
        <taxon>Physalacriaceae</taxon>
        <taxon>Armillaria</taxon>
    </lineage>
</organism>
<evidence type="ECO:0008006" key="3">
    <source>
        <dbReference type="Google" id="ProtNLM"/>
    </source>
</evidence>
<keyword evidence="2" id="KW-1185">Reference proteome</keyword>